<feature type="region of interest" description="Disordered" evidence="3">
    <location>
        <begin position="108"/>
        <end position="207"/>
    </location>
</feature>
<feature type="compositionally biased region" description="Basic and acidic residues" evidence="3">
    <location>
        <begin position="176"/>
        <end position="186"/>
    </location>
</feature>
<gene>
    <name evidence="4" type="ORF">D6C91_04595</name>
</gene>
<accession>A0A4S9T9A0</accession>
<evidence type="ECO:0000256" key="2">
    <source>
        <dbReference type="RuleBase" id="RU363120"/>
    </source>
</evidence>
<comment type="function">
    <text evidence="2">Plays an essential role in initiation of the G0 program by preventing the degradation of specific nutrient-regulated mRNAs via the 5'-3' mRNA decay pathway.</text>
</comment>
<comment type="caution">
    <text evidence="4">The sequence shown here is derived from an EMBL/GenBank/DDBJ whole genome shotgun (WGS) entry which is preliminary data.</text>
</comment>
<dbReference type="AlphaFoldDB" id="A0A4S9T9A0"/>
<proteinExistence type="inferred from homology"/>
<sequence length="207" mass="22528">MPLRAQQVTDLQFFPAKIDHTPIYHLHSQTKKRSTDIATSLPIMNPHQNNKVDINAMSPDEQRLFRMYGKLPDKKNLLQNKLKGQERKYFDSGDYALSKAGKAGDVGVTSIGVEHPSPDTIPHLSSSPNTQTPGNPNGNPGLNLQPTQSHQSYVSGSPVKEGSILQRGMSVDDQDGEVKSAMEKRAQAASSSGLSPSSESEAVPIRQ</sequence>
<comment type="similarity">
    <text evidence="1 2">Belongs to the endosulfine family.</text>
</comment>
<dbReference type="EMBL" id="QZBM01000175">
    <property type="protein sequence ID" value="THZ20848.1"/>
    <property type="molecule type" value="Genomic_DNA"/>
</dbReference>
<dbReference type="GO" id="GO:0004864">
    <property type="term" value="F:protein phosphatase inhibitor activity"/>
    <property type="evidence" value="ECO:0007669"/>
    <property type="project" value="TreeGrafter"/>
</dbReference>
<dbReference type="PANTHER" id="PTHR10358">
    <property type="entry name" value="ENDOSULFINE"/>
    <property type="match status" value="1"/>
</dbReference>
<feature type="compositionally biased region" description="Low complexity" evidence="3">
    <location>
        <begin position="187"/>
        <end position="207"/>
    </location>
</feature>
<dbReference type="GO" id="GO:0005737">
    <property type="term" value="C:cytoplasm"/>
    <property type="evidence" value="ECO:0007669"/>
    <property type="project" value="TreeGrafter"/>
</dbReference>
<evidence type="ECO:0000256" key="3">
    <source>
        <dbReference type="SAM" id="MobiDB-lite"/>
    </source>
</evidence>
<reference evidence="4 5" key="1">
    <citation type="submission" date="2018-10" db="EMBL/GenBank/DDBJ databases">
        <title>Fifty Aureobasidium pullulans genomes reveal a recombining polyextremotolerant generalist.</title>
        <authorList>
            <person name="Gostincar C."/>
            <person name="Turk M."/>
            <person name="Zajc J."/>
            <person name="Gunde-Cimerman N."/>
        </authorList>
    </citation>
    <scope>NUCLEOTIDE SEQUENCE [LARGE SCALE GENOMIC DNA]</scope>
    <source>
        <strain evidence="4 5">EXF-3863</strain>
    </source>
</reference>
<dbReference type="Proteomes" id="UP000308005">
    <property type="component" value="Unassembled WGS sequence"/>
</dbReference>
<dbReference type="PANTHER" id="PTHR10358:SF6">
    <property type="entry name" value="ENDOSULFINE, ISOFORM A"/>
    <property type="match status" value="1"/>
</dbReference>
<evidence type="ECO:0000313" key="5">
    <source>
        <dbReference type="Proteomes" id="UP000308005"/>
    </source>
</evidence>
<organism evidence="4 5">
    <name type="scientific">Aureobasidium pullulans</name>
    <name type="common">Black yeast</name>
    <name type="synonym">Pullularia pullulans</name>
    <dbReference type="NCBI Taxonomy" id="5580"/>
    <lineage>
        <taxon>Eukaryota</taxon>
        <taxon>Fungi</taxon>
        <taxon>Dikarya</taxon>
        <taxon>Ascomycota</taxon>
        <taxon>Pezizomycotina</taxon>
        <taxon>Dothideomycetes</taxon>
        <taxon>Dothideomycetidae</taxon>
        <taxon>Dothideales</taxon>
        <taxon>Saccotheciaceae</taxon>
        <taxon>Aureobasidium</taxon>
    </lineage>
</organism>
<feature type="compositionally biased region" description="Low complexity" evidence="3">
    <location>
        <begin position="128"/>
        <end position="147"/>
    </location>
</feature>
<dbReference type="InterPro" id="IPR006760">
    <property type="entry name" value="Endosulphine"/>
</dbReference>
<name>A0A4S9T9A0_AURPU</name>
<protein>
    <recommendedName>
        <fullName evidence="2">mRNA stability protein</fullName>
    </recommendedName>
</protein>
<evidence type="ECO:0000313" key="4">
    <source>
        <dbReference type="EMBL" id="THZ20848.1"/>
    </source>
</evidence>
<dbReference type="Pfam" id="PF04667">
    <property type="entry name" value="Endosulfine"/>
    <property type="match status" value="1"/>
</dbReference>
<evidence type="ECO:0000256" key="1">
    <source>
        <dbReference type="ARBA" id="ARBA00010520"/>
    </source>
</evidence>